<sequence>MIKHIVFWRMNGESSAERHAQALEIKQALEALNGRIPGLLRLEVGIDVSGAADAADVVLYSEFSDRAALEAYHHHPEHEKAAPVVRAARCERRVVDYEA</sequence>
<evidence type="ECO:0000259" key="1">
    <source>
        <dbReference type="PROSITE" id="PS51502"/>
    </source>
</evidence>
<feature type="domain" description="Stress-response A/B barrel" evidence="1">
    <location>
        <begin position="2"/>
        <end position="97"/>
    </location>
</feature>
<gene>
    <name evidence="2" type="ORF">G4223_14125</name>
</gene>
<comment type="caution">
    <text evidence="2">The sequence shown here is derived from an EMBL/GenBank/DDBJ whole genome shotgun (WGS) entry which is preliminary data.</text>
</comment>
<dbReference type="Proteomes" id="UP000480684">
    <property type="component" value="Unassembled WGS sequence"/>
</dbReference>
<reference evidence="2 3" key="1">
    <citation type="submission" date="2020-02" db="EMBL/GenBank/DDBJ databases">
        <authorList>
            <person name="Dziuba M."/>
            <person name="Kuznetsov B."/>
            <person name="Mardanov A."/>
            <person name="Ravin N."/>
            <person name="Grouzdev D."/>
        </authorList>
    </citation>
    <scope>NUCLEOTIDE SEQUENCE [LARGE SCALE GENOMIC DNA]</scope>
    <source>
        <strain evidence="2 3">SpK</strain>
    </source>
</reference>
<organism evidence="2 3">
    <name type="scientific">Magnetospirillum aberrantis SpK</name>
    <dbReference type="NCBI Taxonomy" id="908842"/>
    <lineage>
        <taxon>Bacteria</taxon>
        <taxon>Pseudomonadati</taxon>
        <taxon>Pseudomonadota</taxon>
        <taxon>Alphaproteobacteria</taxon>
        <taxon>Rhodospirillales</taxon>
        <taxon>Rhodospirillaceae</taxon>
        <taxon>Magnetospirillum</taxon>
    </lineage>
</organism>
<dbReference type="RefSeq" id="WP_163681020.1">
    <property type="nucleotide sequence ID" value="NZ_JAAIYP010000039.1"/>
</dbReference>
<dbReference type="Pfam" id="PF07876">
    <property type="entry name" value="Dabb"/>
    <property type="match status" value="1"/>
</dbReference>
<keyword evidence="3" id="KW-1185">Reference proteome</keyword>
<evidence type="ECO:0000313" key="3">
    <source>
        <dbReference type="Proteomes" id="UP000480684"/>
    </source>
</evidence>
<name>A0A7C9V0L6_9PROT</name>
<dbReference type="PANTHER" id="PTHR37832:SF1">
    <property type="entry name" value="STRESS-RESPONSE A_B BARREL DOMAIN-CONTAINING PROTEIN"/>
    <property type="match status" value="1"/>
</dbReference>
<dbReference type="InterPro" id="IPR011008">
    <property type="entry name" value="Dimeric_a/b-barrel"/>
</dbReference>
<dbReference type="InterPro" id="IPR013097">
    <property type="entry name" value="Dabb"/>
</dbReference>
<protein>
    <submittedName>
        <fullName evidence="2">Dabb family protein</fullName>
    </submittedName>
</protein>
<dbReference type="EMBL" id="JAAIYP010000039">
    <property type="protein sequence ID" value="NFV81251.1"/>
    <property type="molecule type" value="Genomic_DNA"/>
</dbReference>
<proteinExistence type="predicted"/>
<dbReference type="SUPFAM" id="SSF54909">
    <property type="entry name" value="Dimeric alpha+beta barrel"/>
    <property type="match status" value="1"/>
</dbReference>
<dbReference type="PROSITE" id="PS51502">
    <property type="entry name" value="S_R_A_B_BARREL"/>
    <property type="match status" value="1"/>
</dbReference>
<dbReference type="SMART" id="SM00886">
    <property type="entry name" value="Dabb"/>
    <property type="match status" value="1"/>
</dbReference>
<dbReference type="AlphaFoldDB" id="A0A7C9V0L6"/>
<evidence type="ECO:0000313" key="2">
    <source>
        <dbReference type="EMBL" id="NFV81251.1"/>
    </source>
</evidence>
<dbReference type="PANTHER" id="PTHR37832">
    <property type="entry name" value="BLL2683 PROTEIN"/>
    <property type="match status" value="1"/>
</dbReference>
<accession>A0A7C9V0L6</accession>
<dbReference type="Gene3D" id="3.30.70.100">
    <property type="match status" value="1"/>
</dbReference>